<dbReference type="EMBL" id="QASA01000001">
    <property type="protein sequence ID" value="RDC62791.1"/>
    <property type="molecule type" value="Genomic_DNA"/>
</dbReference>
<sequence length="154" mass="17548">MRLNKAIRTVLPPIAGYLTFLLFDGLFEKLFPLEPYDEPSAPGIVFVFWKLGDLAMIALGFTFQYKVIVPKTNNSTKKVIIRAALFGIILGVILSFIDSFYRASIKDVLIEFVRFLVDYESFVMRNLALLTVFNFIENKKKVNSGLRSKIINEA</sequence>
<name>A0A369QD12_9BACT</name>
<dbReference type="RefSeq" id="WP_115372188.1">
    <property type="nucleotide sequence ID" value="NZ_QASA01000001.1"/>
</dbReference>
<keyword evidence="1" id="KW-0812">Transmembrane</keyword>
<keyword evidence="1" id="KW-0472">Membrane</keyword>
<organism evidence="2 3">
    <name type="scientific">Adhaeribacter pallidiroseus</name>
    <dbReference type="NCBI Taxonomy" id="2072847"/>
    <lineage>
        <taxon>Bacteria</taxon>
        <taxon>Pseudomonadati</taxon>
        <taxon>Bacteroidota</taxon>
        <taxon>Cytophagia</taxon>
        <taxon>Cytophagales</taxon>
        <taxon>Hymenobacteraceae</taxon>
        <taxon>Adhaeribacter</taxon>
    </lineage>
</organism>
<evidence type="ECO:0000313" key="3">
    <source>
        <dbReference type="Proteomes" id="UP000253919"/>
    </source>
</evidence>
<feature type="transmembrane region" description="Helical" evidence="1">
    <location>
        <begin position="79"/>
        <end position="97"/>
    </location>
</feature>
<accession>A0A369QD12</accession>
<evidence type="ECO:0000313" key="2">
    <source>
        <dbReference type="EMBL" id="RDC62791.1"/>
    </source>
</evidence>
<dbReference type="AlphaFoldDB" id="A0A369QD12"/>
<evidence type="ECO:0000256" key="1">
    <source>
        <dbReference type="SAM" id="Phobius"/>
    </source>
</evidence>
<protein>
    <submittedName>
        <fullName evidence="2">Uncharacterized protein</fullName>
    </submittedName>
</protein>
<feature type="transmembrane region" description="Helical" evidence="1">
    <location>
        <begin position="47"/>
        <end position="67"/>
    </location>
</feature>
<gene>
    <name evidence="2" type="ORF">AHMF7616_01385</name>
</gene>
<reference evidence="2 3" key="1">
    <citation type="submission" date="2018-04" db="EMBL/GenBank/DDBJ databases">
        <title>Adhaeribacter sp. HMF7616 genome sequencing and assembly.</title>
        <authorList>
            <person name="Kang H."/>
            <person name="Kang J."/>
            <person name="Cha I."/>
            <person name="Kim H."/>
            <person name="Joh K."/>
        </authorList>
    </citation>
    <scope>NUCLEOTIDE SEQUENCE [LARGE SCALE GENOMIC DNA]</scope>
    <source>
        <strain evidence="2 3">HMF7616</strain>
    </source>
</reference>
<proteinExistence type="predicted"/>
<feature type="transmembrane region" description="Helical" evidence="1">
    <location>
        <begin position="7"/>
        <end position="27"/>
    </location>
</feature>
<comment type="caution">
    <text evidence="2">The sequence shown here is derived from an EMBL/GenBank/DDBJ whole genome shotgun (WGS) entry which is preliminary data.</text>
</comment>
<dbReference type="Proteomes" id="UP000253919">
    <property type="component" value="Unassembled WGS sequence"/>
</dbReference>
<dbReference type="OrthoDB" id="895711at2"/>
<keyword evidence="1" id="KW-1133">Transmembrane helix</keyword>
<keyword evidence="3" id="KW-1185">Reference proteome</keyword>